<dbReference type="InterPro" id="IPR003563">
    <property type="entry name" value="8ODP"/>
</dbReference>
<dbReference type="PANTHER" id="PTHR43758:SF2">
    <property type="entry name" value="OXIDIZED PURINE NUCLEOSIDE TRIPHOSPHATE HYDROLASE"/>
    <property type="match status" value="1"/>
</dbReference>
<evidence type="ECO:0000256" key="6">
    <source>
        <dbReference type="ARBA" id="ARBA00022723"/>
    </source>
</evidence>
<dbReference type="GO" id="GO:0008413">
    <property type="term" value="F:8-oxo-7,8-dihydroguanosine triphosphate pyrophosphatase activity"/>
    <property type="evidence" value="ECO:0007669"/>
    <property type="project" value="InterPro"/>
</dbReference>
<dbReference type="Proteomes" id="UP001486888">
    <property type="component" value="Chromosome"/>
</dbReference>
<comment type="catalytic activity">
    <reaction evidence="22">
        <text>O(6)-methyl-dGTP + H2O = O(6)-methyl-dGMP + diphosphate + H(+)</text>
        <dbReference type="Rhea" id="RHEA:67600"/>
        <dbReference type="ChEBI" id="CHEBI:15377"/>
        <dbReference type="ChEBI" id="CHEBI:15378"/>
        <dbReference type="ChEBI" id="CHEBI:33019"/>
        <dbReference type="ChEBI" id="CHEBI:169974"/>
        <dbReference type="ChEBI" id="CHEBI:169975"/>
    </reaction>
    <physiologicalReaction direction="left-to-right" evidence="22">
        <dbReference type="Rhea" id="RHEA:67601"/>
    </physiologicalReaction>
</comment>
<evidence type="ECO:0000256" key="20">
    <source>
        <dbReference type="ARBA" id="ARBA00032071"/>
    </source>
</evidence>
<sequence>MTVNDEGFVSNPRPVALVALLAQRDGHAEILLGRKLRGFGQGKIVLPGGKVEPGESTIDAATREFFEETGLQVSRQELEATALIKFRFSALPAADMDCMAFIARSASGEESTSDELEPLWVRIDQLPTDQMWQDSKLWLPQLADGQRFSVTIVVADDHESVQSITFEPWD</sequence>
<evidence type="ECO:0000256" key="21">
    <source>
        <dbReference type="ARBA" id="ARBA00048002"/>
    </source>
</evidence>
<evidence type="ECO:0000259" key="26">
    <source>
        <dbReference type="PROSITE" id="PS51462"/>
    </source>
</evidence>
<gene>
    <name evidence="27" type="ORF">QMQ05_05380</name>
</gene>
<evidence type="ECO:0000256" key="1">
    <source>
        <dbReference type="ARBA" id="ARBA00001946"/>
    </source>
</evidence>
<name>A0AAU6WGZ5_9MICC</name>
<keyword evidence="28" id="KW-1185">Reference proteome</keyword>
<evidence type="ECO:0000256" key="18">
    <source>
        <dbReference type="ARBA" id="ARBA00030682"/>
    </source>
</evidence>
<dbReference type="PROSITE" id="PS00893">
    <property type="entry name" value="NUDIX_BOX"/>
    <property type="match status" value="1"/>
</dbReference>
<evidence type="ECO:0000256" key="19">
    <source>
        <dbReference type="ARBA" id="ARBA00031927"/>
    </source>
</evidence>
<evidence type="ECO:0000256" key="5">
    <source>
        <dbReference type="ARBA" id="ARBA00022490"/>
    </source>
</evidence>
<evidence type="ECO:0000256" key="13">
    <source>
        <dbReference type="ARBA" id="ARBA00024596"/>
    </source>
</evidence>
<comment type="cofactor">
    <cofactor evidence="1">
        <name>Mg(2+)</name>
        <dbReference type="ChEBI" id="CHEBI:18420"/>
    </cofactor>
</comment>
<dbReference type="GO" id="GO:0003723">
    <property type="term" value="F:RNA binding"/>
    <property type="evidence" value="ECO:0007669"/>
    <property type="project" value="UniProtKB-KW"/>
</dbReference>
<keyword evidence="5" id="KW-0963">Cytoplasm</keyword>
<comment type="subunit">
    <text evidence="4">Monomer.</text>
</comment>
<evidence type="ECO:0000256" key="10">
    <source>
        <dbReference type="ARBA" id="ARBA00024448"/>
    </source>
</evidence>
<evidence type="ECO:0000256" key="15">
    <source>
        <dbReference type="ARBA" id="ARBA00026218"/>
    </source>
</evidence>
<dbReference type="GO" id="GO:0042262">
    <property type="term" value="P:DNA protection"/>
    <property type="evidence" value="ECO:0007669"/>
    <property type="project" value="InterPro"/>
</dbReference>
<evidence type="ECO:0000256" key="11">
    <source>
        <dbReference type="ARBA" id="ARBA00024459"/>
    </source>
</evidence>
<dbReference type="InterPro" id="IPR020084">
    <property type="entry name" value="NUDIX_hydrolase_CS"/>
</dbReference>
<comment type="catalytic activity">
    <reaction evidence="12">
        <text>8-oxo-dGTP + H2O = 8-oxo-dGMP + diphosphate + H(+)</text>
        <dbReference type="Rhea" id="RHEA:31575"/>
        <dbReference type="ChEBI" id="CHEBI:15377"/>
        <dbReference type="ChEBI" id="CHEBI:15378"/>
        <dbReference type="ChEBI" id="CHEBI:33019"/>
        <dbReference type="ChEBI" id="CHEBI:63224"/>
        <dbReference type="ChEBI" id="CHEBI:77896"/>
    </reaction>
    <physiologicalReaction direction="left-to-right" evidence="12">
        <dbReference type="Rhea" id="RHEA:31576"/>
    </physiologicalReaction>
</comment>
<dbReference type="PANTHER" id="PTHR43758">
    <property type="entry name" value="7,8-DIHYDRO-8-OXOGUANINE TRIPHOSPHATASE"/>
    <property type="match status" value="1"/>
</dbReference>
<comment type="similarity">
    <text evidence="3 25">Belongs to the Nudix hydrolase family.</text>
</comment>
<comment type="catalytic activity">
    <reaction evidence="23">
        <text>N(6)-methyl-dATP + H2O = N(6)-methyl-dAMP + diphosphate + H(+)</text>
        <dbReference type="Rhea" id="RHEA:67604"/>
        <dbReference type="ChEBI" id="CHEBI:15377"/>
        <dbReference type="ChEBI" id="CHEBI:15378"/>
        <dbReference type="ChEBI" id="CHEBI:33019"/>
        <dbReference type="ChEBI" id="CHEBI:169976"/>
        <dbReference type="ChEBI" id="CHEBI:172872"/>
    </reaction>
    <physiologicalReaction direction="left-to-right" evidence="23">
        <dbReference type="Rhea" id="RHEA:67605"/>
    </physiologicalReaction>
</comment>
<evidence type="ECO:0000256" key="9">
    <source>
        <dbReference type="ARBA" id="ARBA00022884"/>
    </source>
</evidence>
<accession>A0AAU6WGZ5</accession>
<reference evidence="27 28" key="1">
    <citation type="submission" date="2023-05" db="EMBL/GenBank/DDBJ databases">
        <title>Glutamicibacter sp. B1, complete genome.</title>
        <authorList>
            <person name="Long Y.H."/>
            <person name="Fang T."/>
            <person name="Li X.Y."/>
        </authorList>
    </citation>
    <scope>NUCLEOTIDE SEQUENCE [LARGE SCALE GENOMIC DNA]</scope>
    <source>
        <strain evidence="27 28">B1</strain>
    </source>
</reference>
<comment type="catalytic activity">
    <reaction evidence="10">
        <text>8-oxo-dATP + H2O = 8-oxo-dAMP + diphosphate + H(+)</text>
        <dbReference type="Rhea" id="RHEA:65396"/>
        <dbReference type="ChEBI" id="CHEBI:15377"/>
        <dbReference type="ChEBI" id="CHEBI:15378"/>
        <dbReference type="ChEBI" id="CHEBI:33019"/>
        <dbReference type="ChEBI" id="CHEBI:71361"/>
        <dbReference type="ChEBI" id="CHEBI:172871"/>
    </reaction>
    <physiologicalReaction direction="left-to-right" evidence="10">
        <dbReference type="Rhea" id="RHEA:65397"/>
    </physiologicalReaction>
</comment>
<evidence type="ECO:0000313" key="28">
    <source>
        <dbReference type="Proteomes" id="UP001486888"/>
    </source>
</evidence>
<dbReference type="CDD" id="cd03427">
    <property type="entry name" value="NUDIX_MTH1_Nudt1"/>
    <property type="match status" value="1"/>
</dbReference>
<dbReference type="GO" id="GO:0005737">
    <property type="term" value="C:cytoplasm"/>
    <property type="evidence" value="ECO:0007669"/>
    <property type="project" value="UniProtKB-SubCell"/>
</dbReference>
<evidence type="ECO:0000313" key="27">
    <source>
        <dbReference type="EMBL" id="XAO46956.1"/>
    </source>
</evidence>
<dbReference type="InterPro" id="IPR000086">
    <property type="entry name" value="NUDIX_hydrolase_dom"/>
</dbReference>
<evidence type="ECO:0000256" key="2">
    <source>
        <dbReference type="ARBA" id="ARBA00004496"/>
    </source>
</evidence>
<dbReference type="Gene3D" id="3.90.79.10">
    <property type="entry name" value="Nucleoside Triphosphate Pyrophosphohydrolase"/>
    <property type="match status" value="1"/>
</dbReference>
<dbReference type="RefSeq" id="WP_345473623.1">
    <property type="nucleotide sequence ID" value="NZ_CP125942.1"/>
</dbReference>
<dbReference type="InterPro" id="IPR015797">
    <property type="entry name" value="NUDIX_hydrolase-like_dom_sf"/>
</dbReference>
<comment type="subcellular location">
    <subcellularLocation>
        <location evidence="2">Cytoplasm</location>
    </subcellularLocation>
</comment>
<evidence type="ECO:0000256" key="12">
    <source>
        <dbReference type="ARBA" id="ARBA00024486"/>
    </source>
</evidence>
<evidence type="ECO:0000256" key="14">
    <source>
        <dbReference type="ARBA" id="ARBA00026103"/>
    </source>
</evidence>
<evidence type="ECO:0000256" key="7">
    <source>
        <dbReference type="ARBA" id="ARBA00022801"/>
    </source>
</evidence>
<comment type="catalytic activity">
    <reaction evidence="11">
        <text>2-oxo-dATP + H2O = 2-oxo-dAMP + diphosphate + H(+)</text>
        <dbReference type="Rhea" id="RHEA:31583"/>
        <dbReference type="ChEBI" id="CHEBI:15377"/>
        <dbReference type="ChEBI" id="CHEBI:15378"/>
        <dbReference type="ChEBI" id="CHEBI:33019"/>
        <dbReference type="ChEBI" id="CHEBI:63212"/>
        <dbReference type="ChEBI" id="CHEBI:77897"/>
        <dbReference type="EC" id="3.6.1.56"/>
    </reaction>
    <physiologicalReaction direction="left-to-right" evidence="11">
        <dbReference type="Rhea" id="RHEA:31584"/>
    </physiologicalReaction>
</comment>
<keyword evidence="9" id="KW-0694">RNA-binding</keyword>
<dbReference type="PROSITE" id="PS51462">
    <property type="entry name" value="NUDIX"/>
    <property type="match status" value="1"/>
</dbReference>
<evidence type="ECO:0000256" key="23">
    <source>
        <dbReference type="ARBA" id="ARBA00049032"/>
    </source>
</evidence>
<dbReference type="SUPFAM" id="SSF55811">
    <property type="entry name" value="Nudix"/>
    <property type="match status" value="1"/>
</dbReference>
<dbReference type="EC" id="3.6.1.56" evidence="14"/>
<evidence type="ECO:0000256" key="4">
    <source>
        <dbReference type="ARBA" id="ARBA00011245"/>
    </source>
</evidence>
<dbReference type="Pfam" id="PF00293">
    <property type="entry name" value="NUDIX"/>
    <property type="match status" value="1"/>
</dbReference>
<keyword evidence="7 25" id="KW-0378">Hydrolase</keyword>
<comment type="catalytic activity">
    <reaction evidence="13">
        <text>2-oxo-ATP + H2O = 2-oxo-AMP + diphosphate + H(+)</text>
        <dbReference type="Rhea" id="RHEA:67392"/>
        <dbReference type="ChEBI" id="CHEBI:15377"/>
        <dbReference type="ChEBI" id="CHEBI:15378"/>
        <dbReference type="ChEBI" id="CHEBI:33019"/>
        <dbReference type="ChEBI" id="CHEBI:71395"/>
        <dbReference type="ChEBI" id="CHEBI:172878"/>
    </reaction>
    <physiologicalReaction direction="left-to-right" evidence="13">
        <dbReference type="Rhea" id="RHEA:67393"/>
    </physiologicalReaction>
</comment>
<dbReference type="EMBL" id="CP125942">
    <property type="protein sequence ID" value="XAO46956.1"/>
    <property type="molecule type" value="Genomic_DNA"/>
</dbReference>
<dbReference type="AlphaFoldDB" id="A0AAU6WGZ5"/>
<dbReference type="PRINTS" id="PR00502">
    <property type="entry name" value="NUDIXFAMILY"/>
</dbReference>
<dbReference type="GO" id="GO:0046872">
    <property type="term" value="F:metal ion binding"/>
    <property type="evidence" value="ECO:0007669"/>
    <property type="project" value="UniProtKB-KW"/>
</dbReference>
<feature type="domain" description="Nudix hydrolase" evidence="26">
    <location>
        <begin position="11"/>
        <end position="144"/>
    </location>
</feature>
<evidence type="ECO:0000256" key="3">
    <source>
        <dbReference type="ARBA" id="ARBA00005582"/>
    </source>
</evidence>
<dbReference type="PRINTS" id="PR01403">
    <property type="entry name" value="8OXTPHPHTASE"/>
</dbReference>
<keyword evidence="6" id="KW-0479">Metal-binding</keyword>
<evidence type="ECO:0000256" key="25">
    <source>
        <dbReference type="RuleBase" id="RU003476"/>
    </source>
</evidence>
<protein>
    <recommendedName>
        <fullName evidence="15">Oxidized purine nucleoside triphosphate hydrolase</fullName>
        <ecNumber evidence="14">3.6.1.56</ecNumber>
    </recommendedName>
    <alternativeName>
        <fullName evidence="19">2-hydroxy-dATP diphosphatase</fullName>
    </alternativeName>
    <alternativeName>
        <fullName evidence="18">7,8-dihydro-8-oxoguanine triphosphatase</fullName>
    </alternativeName>
    <alternativeName>
        <fullName evidence="17">8-oxo-dGTPase</fullName>
    </alternativeName>
    <alternativeName>
        <fullName evidence="20">Methylated purine nucleoside triphosphate hydrolase</fullName>
    </alternativeName>
    <alternativeName>
        <fullName evidence="16">Nucleoside diphosphate-linked moiety X motif 1</fullName>
    </alternativeName>
</protein>
<comment type="catalytic activity">
    <reaction evidence="21">
        <text>N(6)-methyl-ATP + H2O = N(6)-methyl-AMP + diphosphate + H(+)</text>
        <dbReference type="Rhea" id="RHEA:67608"/>
        <dbReference type="ChEBI" id="CHEBI:15377"/>
        <dbReference type="ChEBI" id="CHEBI:15378"/>
        <dbReference type="ChEBI" id="CHEBI:33019"/>
        <dbReference type="ChEBI" id="CHEBI:144842"/>
        <dbReference type="ChEBI" id="CHEBI:172873"/>
    </reaction>
    <physiologicalReaction direction="left-to-right" evidence="21">
        <dbReference type="Rhea" id="RHEA:67609"/>
    </physiologicalReaction>
</comment>
<dbReference type="KEGG" id="gey:QMQ05_05380"/>
<dbReference type="InterPro" id="IPR020476">
    <property type="entry name" value="Nudix_hydrolase"/>
</dbReference>
<organism evidence="27 28">
    <name type="scientific">Glutamicibacter ectropisis</name>
    <dbReference type="NCBI Taxonomy" id="3046593"/>
    <lineage>
        <taxon>Bacteria</taxon>
        <taxon>Bacillati</taxon>
        <taxon>Actinomycetota</taxon>
        <taxon>Actinomycetes</taxon>
        <taxon>Micrococcales</taxon>
        <taxon>Micrococcaceae</taxon>
        <taxon>Glutamicibacter</taxon>
    </lineage>
</organism>
<keyword evidence="8" id="KW-0460">Magnesium</keyword>
<evidence type="ECO:0000256" key="24">
    <source>
        <dbReference type="ARBA" id="ARBA00053094"/>
    </source>
</evidence>
<proteinExistence type="inferred from homology"/>
<evidence type="ECO:0000256" key="16">
    <source>
        <dbReference type="ARBA" id="ARBA00029673"/>
    </source>
</evidence>
<evidence type="ECO:0000256" key="22">
    <source>
        <dbReference type="ARBA" id="ARBA00048894"/>
    </source>
</evidence>
<dbReference type="GO" id="GO:0008828">
    <property type="term" value="F:dATP diphosphatase activity"/>
    <property type="evidence" value="ECO:0007669"/>
    <property type="project" value="UniProtKB-EC"/>
</dbReference>
<evidence type="ECO:0000256" key="8">
    <source>
        <dbReference type="ARBA" id="ARBA00022842"/>
    </source>
</evidence>
<comment type="function">
    <text evidence="24">Oxidized purine nucleoside triphosphate hydrolase which is a prominent sanitizer of the oxidized nucleotide pool. Catalyzes the hydrolysis of 2-oxo-dATP (2-hydroxy-dATP) into 2-oxo-dAMP. Also has a significant hydrolase activity toward 2-oxo-ATP, 8-oxo-dGTP and 8-oxo-dATP. Through the hydrolysis of oxidized purine nucleoside triphosphates, prevents their incorporation into DNA and the subsequent transversions A:T to C:G and G:C to T:A. Also catalyzes the hydrolysis of methylated purine nucleoside triphosphate preventing their integration into DNA. Through this antimutagenic activity protects cells from oxidative stress.</text>
</comment>
<evidence type="ECO:0000256" key="17">
    <source>
        <dbReference type="ARBA" id="ARBA00030634"/>
    </source>
</evidence>